<dbReference type="Proteomes" id="UP001595939">
    <property type="component" value="Unassembled WGS sequence"/>
</dbReference>
<sequence length="182" mass="19944">MRLDPARARIGSVPLLTSNRRFGDVVLHDGVPTGERLLHGEPLPVCDELELLVQSPYSTVHAEVNIAAGEAFEDLDDPAHPYDLHIQNWTATLRRFSREEREGCAHRGGAAGRSDRPIRQCGAHGRGRTGVPERLDQHARGTRRAEPSPGRTGHHGYSLSRPGRLGQKRGDHHALEFTGGPA</sequence>
<dbReference type="EMBL" id="JBHSEG010000008">
    <property type="protein sequence ID" value="MFC4455185.1"/>
    <property type="molecule type" value="Genomic_DNA"/>
</dbReference>
<feature type="compositionally biased region" description="Basic and acidic residues" evidence="1">
    <location>
        <begin position="131"/>
        <end position="146"/>
    </location>
</feature>
<accession>A0ABV8YCH3</accession>
<evidence type="ECO:0000256" key="1">
    <source>
        <dbReference type="SAM" id="MobiDB-lite"/>
    </source>
</evidence>
<proteinExistence type="predicted"/>
<feature type="region of interest" description="Disordered" evidence="1">
    <location>
        <begin position="105"/>
        <end position="182"/>
    </location>
</feature>
<name>A0ABV8YCH3_9DEIO</name>
<comment type="caution">
    <text evidence="2">The sequence shown here is derived from an EMBL/GenBank/DDBJ whole genome shotgun (WGS) entry which is preliminary data.</text>
</comment>
<reference evidence="3" key="1">
    <citation type="journal article" date="2019" name="Int. J. Syst. Evol. Microbiol.">
        <title>The Global Catalogue of Microorganisms (GCM) 10K type strain sequencing project: providing services to taxonomists for standard genome sequencing and annotation.</title>
        <authorList>
            <consortium name="The Broad Institute Genomics Platform"/>
            <consortium name="The Broad Institute Genome Sequencing Center for Infectious Disease"/>
            <person name="Wu L."/>
            <person name="Ma J."/>
        </authorList>
    </citation>
    <scope>NUCLEOTIDE SEQUENCE [LARGE SCALE GENOMIC DNA]</scope>
    <source>
        <strain evidence="3">CCUG 39970</strain>
    </source>
</reference>
<organism evidence="2 3">
    <name type="scientific">Deinococcus sonorensis</name>
    <dbReference type="NCBI Taxonomy" id="309891"/>
    <lineage>
        <taxon>Bacteria</taxon>
        <taxon>Thermotogati</taxon>
        <taxon>Deinococcota</taxon>
        <taxon>Deinococci</taxon>
        <taxon>Deinococcales</taxon>
        <taxon>Deinococcaceae</taxon>
        <taxon>Deinococcus</taxon>
    </lineage>
</organism>
<keyword evidence="3" id="KW-1185">Reference proteome</keyword>
<protein>
    <submittedName>
        <fullName evidence="2">Uncharacterized protein</fullName>
    </submittedName>
</protein>
<evidence type="ECO:0000313" key="2">
    <source>
        <dbReference type="EMBL" id="MFC4455185.1"/>
    </source>
</evidence>
<evidence type="ECO:0000313" key="3">
    <source>
        <dbReference type="Proteomes" id="UP001595939"/>
    </source>
</evidence>
<gene>
    <name evidence="2" type="ORF">ACFO0P_15510</name>
</gene>
<dbReference type="RefSeq" id="WP_380129902.1">
    <property type="nucleotide sequence ID" value="NZ_JBHSEG010000008.1"/>
</dbReference>